<name>A0ABD4TCI7_9EURY</name>
<proteinExistence type="predicted"/>
<accession>A0ABD4TCI7</accession>
<reference evidence="2 3" key="1">
    <citation type="submission" date="2018-05" db="EMBL/GenBank/DDBJ databases">
        <title>Isolation and characterization of genus Methanoculleus species and their viruses from deep sea marine sediment offshore southwestern Taiwan.</title>
        <authorList>
            <person name="Wei W.-H."/>
            <person name="Chen W.-C."/>
            <person name="Lai M.-C."/>
            <person name="Chen S.-C."/>
        </authorList>
    </citation>
    <scope>NUCLEOTIDE SEQUENCE [LARGE SCALE GENOMIC DNA]</scope>
    <source>
        <strain evidence="2 3">CWC-02</strain>
    </source>
</reference>
<comment type="caution">
    <text evidence="2">The sequence shown here is derived from an EMBL/GenBank/DDBJ whole genome shotgun (WGS) entry which is preliminary data.</text>
</comment>
<dbReference type="Proteomes" id="UP001523230">
    <property type="component" value="Unassembled WGS sequence"/>
</dbReference>
<evidence type="ECO:0000313" key="3">
    <source>
        <dbReference type="Proteomes" id="UP001523230"/>
    </source>
</evidence>
<keyword evidence="1" id="KW-0472">Membrane</keyword>
<gene>
    <name evidence="2" type="ORF">DIC75_01885</name>
</gene>
<evidence type="ECO:0000313" key="2">
    <source>
        <dbReference type="EMBL" id="MCM2465077.1"/>
    </source>
</evidence>
<dbReference type="RefSeq" id="WP_250986326.1">
    <property type="nucleotide sequence ID" value="NZ_QFDM01000001.1"/>
</dbReference>
<dbReference type="AlphaFoldDB" id="A0ABD4TCI7"/>
<feature type="transmembrane region" description="Helical" evidence="1">
    <location>
        <begin position="21"/>
        <end position="42"/>
    </location>
</feature>
<sequence length="195" mass="20674">MNLEIPNLPNLPKVTIGRKKTLVSVAVAVAAIAIAFLGWTLLLNYTGDQQVAAFGSHVAASEADLLLVEELVSAHIRSSTADLSVAGCDACMREFAAVAEYGRAVSAYHRQVVGTDRVPEAYAGAQSAYVRALDHLNRAFSLWSSAAAAYDVRAYTTAKENLAAADQAWKEYVTATGDYARELRAAEEGGDAPPA</sequence>
<keyword evidence="1" id="KW-0812">Transmembrane</keyword>
<keyword evidence="1" id="KW-1133">Transmembrane helix</keyword>
<evidence type="ECO:0000256" key="1">
    <source>
        <dbReference type="SAM" id="Phobius"/>
    </source>
</evidence>
<protein>
    <submittedName>
        <fullName evidence="2">Uncharacterized protein</fullName>
    </submittedName>
</protein>
<dbReference type="EMBL" id="QFDM01000001">
    <property type="protein sequence ID" value="MCM2465077.1"/>
    <property type="molecule type" value="Genomic_DNA"/>
</dbReference>
<keyword evidence="3" id="KW-1185">Reference proteome</keyword>
<organism evidence="2 3">
    <name type="scientific">Methanoculleus oceani</name>
    <dbReference type="NCBI Taxonomy" id="2184756"/>
    <lineage>
        <taxon>Archaea</taxon>
        <taxon>Methanobacteriati</taxon>
        <taxon>Methanobacteriota</taxon>
        <taxon>Stenosarchaea group</taxon>
        <taxon>Methanomicrobia</taxon>
        <taxon>Methanomicrobiales</taxon>
        <taxon>Methanomicrobiaceae</taxon>
        <taxon>Methanoculleus</taxon>
    </lineage>
</organism>